<protein>
    <recommendedName>
        <fullName evidence="3">Terminase large subunit gp17-like C-terminal domain-containing protein</fullName>
    </recommendedName>
</protein>
<dbReference type="Gene3D" id="3.30.420.240">
    <property type="match status" value="1"/>
</dbReference>
<dbReference type="OrthoDB" id="9775154at2"/>
<name>A0A0P6XSW4_9CHLR</name>
<dbReference type="STRING" id="70996.SE18_14990"/>
<organism evidence="1 2">
    <name type="scientific">Herpetosiphon geysericola</name>
    <dbReference type="NCBI Taxonomy" id="70996"/>
    <lineage>
        <taxon>Bacteria</taxon>
        <taxon>Bacillati</taxon>
        <taxon>Chloroflexota</taxon>
        <taxon>Chloroflexia</taxon>
        <taxon>Herpetosiphonales</taxon>
        <taxon>Herpetosiphonaceae</taxon>
        <taxon>Herpetosiphon</taxon>
    </lineage>
</organism>
<gene>
    <name evidence="1" type="ORF">SE18_14990</name>
</gene>
<evidence type="ECO:0000313" key="2">
    <source>
        <dbReference type="Proteomes" id="UP000050277"/>
    </source>
</evidence>
<evidence type="ECO:0000313" key="1">
    <source>
        <dbReference type="EMBL" id="KPL86158.1"/>
    </source>
</evidence>
<dbReference type="Proteomes" id="UP000050277">
    <property type="component" value="Unassembled WGS sequence"/>
</dbReference>
<evidence type="ECO:0008006" key="3">
    <source>
        <dbReference type="Google" id="ProtNLM"/>
    </source>
</evidence>
<keyword evidence="2" id="KW-1185">Reference proteome</keyword>
<accession>A0A0P6XSW4</accession>
<comment type="caution">
    <text evidence="1">The sequence shown here is derived from an EMBL/GenBank/DDBJ whole genome shotgun (WGS) entry which is preliminary data.</text>
</comment>
<dbReference type="RefSeq" id="WP_054535265.1">
    <property type="nucleotide sequence ID" value="NZ_LGKP01000022.1"/>
</dbReference>
<reference evidence="1 2" key="1">
    <citation type="submission" date="2015-07" db="EMBL/GenBank/DDBJ databases">
        <title>Whole genome sequence of Herpetosiphon geysericola DSM 7119.</title>
        <authorList>
            <person name="Hemp J."/>
            <person name="Ward L.M."/>
            <person name="Pace L.A."/>
            <person name="Fischer W.W."/>
        </authorList>
    </citation>
    <scope>NUCLEOTIDE SEQUENCE [LARGE SCALE GENOMIC DNA]</scope>
    <source>
        <strain evidence="1 2">DSM 7119</strain>
    </source>
</reference>
<dbReference type="InterPro" id="IPR027417">
    <property type="entry name" value="P-loop_NTPase"/>
</dbReference>
<sequence length="574" mass="65096">MSYLIPNTNLRIKPPLTLQVRAKAILELRERGLEDVSPFEEYQFNPEGYTKDKLGWQPWRGTGIDEPGQVEIFEAYTHALRQQFEREKYENGEAYDETVWQPGQIIKNRIRIEAGHGVGKTKGMSALVSHFLDCFRPSIIYTFAPSWDQVKKLLWKEIKTDRKKAKLPGRILETCEVIIDDNHFASGKSTDDSNGKGGERVQGQHGKFLMFVLDEAEGIPKFVYEAIDSMTSGGIVIVLMIANPKTRNSHFYHQAKYSNVLSMRMSCLQHPNVVADKTVVPGAVKRSYVTDMIEKHCHEVDGPNADLFHFQVPWDATTWYQPNNEFMFRVLGIPPENASINTFIPVGRFEAAVKRGKQPMATGTVDQTKARIGVDCARWGDDTGAVYLRHNGRINKVARIEQQNTFVYVEHIKFAALKLPEDVTSLHIRVDGTGGFGAGIIDRLLVDPELRRRFRDYQVIEVLFGALPSPHNSDEYANCVTEMYAETAEVLKDIAILQPAEQLEIDLTDRQYGYQSKGQLELKRLEPKDDFRKRHKHSPDDGDGLVLCGAPDFCFDHLLISNDDEAMPGSWGSY</sequence>
<dbReference type="AlphaFoldDB" id="A0A0P6XSW4"/>
<dbReference type="Gene3D" id="3.40.50.300">
    <property type="entry name" value="P-loop containing nucleotide triphosphate hydrolases"/>
    <property type="match status" value="1"/>
</dbReference>
<proteinExistence type="predicted"/>
<dbReference type="EMBL" id="LGKP01000022">
    <property type="protein sequence ID" value="KPL86158.1"/>
    <property type="molecule type" value="Genomic_DNA"/>
</dbReference>